<feature type="chain" id="PRO_5008271512" evidence="9">
    <location>
        <begin position="27"/>
        <end position="1157"/>
    </location>
</feature>
<keyword evidence="5" id="KW-0479">Metal-binding</keyword>
<feature type="transmembrane region" description="Helical" evidence="8">
    <location>
        <begin position="642"/>
        <end position="667"/>
    </location>
</feature>
<dbReference type="GO" id="GO:0046872">
    <property type="term" value="F:metal ion binding"/>
    <property type="evidence" value="ECO:0007669"/>
    <property type="project" value="UniProtKB-KW"/>
</dbReference>
<dbReference type="PANTHER" id="PTHR16740">
    <property type="entry name" value="CYTOCHROME B5-RELATED PROTEIN-RELATED"/>
    <property type="match status" value="1"/>
</dbReference>
<dbReference type="InterPro" id="IPR036400">
    <property type="entry name" value="Cyt_B5-like_heme/steroid_sf"/>
</dbReference>
<organism evidence="11 12">
    <name type="scientific">Trachymyrmex septentrionalis</name>
    <dbReference type="NCBI Taxonomy" id="34720"/>
    <lineage>
        <taxon>Eukaryota</taxon>
        <taxon>Metazoa</taxon>
        <taxon>Ecdysozoa</taxon>
        <taxon>Arthropoda</taxon>
        <taxon>Hexapoda</taxon>
        <taxon>Insecta</taxon>
        <taxon>Pterygota</taxon>
        <taxon>Neoptera</taxon>
        <taxon>Endopterygota</taxon>
        <taxon>Hymenoptera</taxon>
        <taxon>Apocrita</taxon>
        <taxon>Aculeata</taxon>
        <taxon>Formicoidea</taxon>
        <taxon>Formicidae</taxon>
        <taxon>Myrmicinae</taxon>
        <taxon>Trachymyrmex</taxon>
    </lineage>
</organism>
<evidence type="ECO:0000256" key="6">
    <source>
        <dbReference type="ARBA" id="ARBA00022729"/>
    </source>
</evidence>
<comment type="similarity">
    <text evidence="2">Belongs to the major royal jelly protein family.</text>
</comment>
<dbReference type="InterPro" id="IPR053100">
    <property type="entry name" value="Cytochrome_b5-related"/>
</dbReference>
<feature type="transmembrane region" description="Helical" evidence="8">
    <location>
        <begin position="679"/>
        <end position="700"/>
    </location>
</feature>
<dbReference type="STRING" id="34720.A0A195FLV4"/>
<evidence type="ECO:0000256" key="5">
    <source>
        <dbReference type="ARBA" id="ARBA00022723"/>
    </source>
</evidence>
<evidence type="ECO:0000256" key="3">
    <source>
        <dbReference type="ARBA" id="ARBA00022525"/>
    </source>
</evidence>
<feature type="transmembrane region" description="Helical" evidence="8">
    <location>
        <begin position="892"/>
        <end position="911"/>
    </location>
</feature>
<evidence type="ECO:0000256" key="1">
    <source>
        <dbReference type="ARBA" id="ARBA00004613"/>
    </source>
</evidence>
<dbReference type="Gene3D" id="3.10.120.10">
    <property type="entry name" value="Cytochrome b5-like heme/steroid binding domain"/>
    <property type="match status" value="1"/>
</dbReference>
<dbReference type="GO" id="GO:0006629">
    <property type="term" value="P:lipid metabolic process"/>
    <property type="evidence" value="ECO:0007669"/>
    <property type="project" value="InterPro"/>
</dbReference>
<dbReference type="Pfam" id="PF00173">
    <property type="entry name" value="Cyt-b5"/>
    <property type="match status" value="1"/>
</dbReference>
<keyword evidence="6 9" id="KW-0732">Signal</keyword>
<feature type="transmembrane region" description="Helical" evidence="8">
    <location>
        <begin position="1026"/>
        <end position="1049"/>
    </location>
</feature>
<feature type="transmembrane region" description="Helical" evidence="8">
    <location>
        <begin position="969"/>
        <end position="989"/>
    </location>
</feature>
<sequence length="1157" mass="133749">MTMRCRASSIVVTIALLVVLLDSAIAISDKLRIAYQWKQIDYEWPSNDIKRLFPDYKQEDNLPLGLEVAGDRLFITVPRWRQGVAASLNYIKLNGTNNSPPLIPYPSWEAHQYGAAGVPEIVSTFRVRADRCNRLWVLDTGLTDILGSPEQQAPPALIVYDLMTDRVLRKYVIPSDQRTTDSLFANIAVEDYSCEDSYGYLGDLGGPGLVVYSWSLRKSWLVKHHSFHPDPMGGEFKVSGISFQWNDGLFGMALAPTGDGYSTMYYHPLSSGMEFSVSTRLLRDAQRASAAEMLRSFHVFVLETSHEFQTLGSRGPNGQSSVSFLDPKTGVLFYALTNLNTVACWRPQNKFSIQQQGYVYQDNITMVFPNDLKIDRNGNLWILSDRLPIFMYSQLDLRDYNFRILMGSTEQLIMGTVCDSTYTTTTIYNHRDDMDHMNHMDHMDHINRIDHNDHAMSLTPRIGNFASFMKIDIATVLFRIKDKIRIKLKENVDRSRKGEWIREKKKNMDLENFFRGRLADDVPSMMIEISSAKSSYAYLRTWRMQYAWSSTCCICICGTSYLNLLIDSLTILAVENNFIRRLVSSADNTVQMMILLKIKYYSIIQNYLFHIVNIYYSIKFYNTTHIHTIYLFKHTLLERGRLEATICLLIAAAIGIVASLRIIALQFRSTLKFPSVQFYQFYSILVVLTIIIIEILTYYFCMCKIIALNTLFYLDKTFVFIYLGEVKKIFNMPKTSTVPGLVYLPARDIPTKTAMGFINARKKVDGAEGLWRIENKLYDLENFVKSHPGGSEWLRITKGTDITELFEAHHITDKAEQLLPKFYVREAATPRSVPLTFLPNGFYRTFKRRAVEALKKVNFHKSSTTTNLITDSLVTATFALSLMAAFFHSYAILLLASLFLTWTANAAHNYFHMRDNFRMYYFDLSMLSSKNFRITHAMSHHMYPNTIWDYELYVVEPFVQWMPRKDKTYLMGMIGKIISPIVWMLMYIAEGIKRYYLVYTEYGVFEFRDFMPFLLPISMSLVAPKILIALKLWLIMLLISSTLFGLIGFNAAHHHPDIFHDGDIYRNDMDWGLLELDAVRDRVDIDKSLFLIVTHYGSHTLHHLLPTVDHHYLPLCVPAFLKTCEEFNVSSDKWTQWKLLKGQFNQIMRTEVKKNHR</sequence>
<keyword evidence="3" id="KW-0964">Secreted</keyword>
<evidence type="ECO:0000256" key="2">
    <source>
        <dbReference type="ARBA" id="ARBA00009127"/>
    </source>
</evidence>
<dbReference type="AlphaFoldDB" id="A0A195FLV4"/>
<dbReference type="InterPro" id="IPR011042">
    <property type="entry name" value="6-blade_b-propeller_TolB-like"/>
</dbReference>
<dbReference type="InterPro" id="IPR018506">
    <property type="entry name" value="Cyt_B5_heme-BS"/>
</dbReference>
<dbReference type="GO" id="GO:0005576">
    <property type="term" value="C:extracellular region"/>
    <property type="evidence" value="ECO:0007669"/>
    <property type="project" value="UniProtKB-SubCell"/>
</dbReference>
<dbReference type="PANTHER" id="PTHR16740:SF1">
    <property type="entry name" value="CYTOCHROME B5-RELATED PROTEIN-RELATED"/>
    <property type="match status" value="1"/>
</dbReference>
<dbReference type="Pfam" id="PF03022">
    <property type="entry name" value="MRJP"/>
    <property type="match status" value="1"/>
</dbReference>
<dbReference type="SMART" id="SM01117">
    <property type="entry name" value="Cyt-b5"/>
    <property type="match status" value="1"/>
</dbReference>
<dbReference type="Pfam" id="PF00487">
    <property type="entry name" value="FA_desaturase"/>
    <property type="match status" value="1"/>
</dbReference>
<reference evidence="11 12" key="1">
    <citation type="submission" date="2016-03" db="EMBL/GenBank/DDBJ databases">
        <title>Trachymyrmex septentrionalis WGS genome.</title>
        <authorList>
            <person name="Nygaard S."/>
            <person name="Hu H."/>
            <person name="Boomsma J."/>
            <person name="Zhang G."/>
        </authorList>
    </citation>
    <scope>NUCLEOTIDE SEQUENCE [LARGE SCALE GENOMIC DNA]</scope>
    <source>
        <strain evidence="11">Tsep2-gDNA-1</strain>
        <tissue evidence="11">Whole body</tissue>
    </source>
</reference>
<dbReference type="PROSITE" id="PS00191">
    <property type="entry name" value="CYTOCHROME_B5_1"/>
    <property type="match status" value="1"/>
</dbReference>
<evidence type="ECO:0000313" key="11">
    <source>
        <dbReference type="EMBL" id="KYN41311.1"/>
    </source>
</evidence>
<evidence type="ECO:0000313" key="12">
    <source>
        <dbReference type="Proteomes" id="UP000078541"/>
    </source>
</evidence>
<gene>
    <name evidence="11" type="ORF">ALC56_04462</name>
</gene>
<dbReference type="Proteomes" id="UP000078541">
    <property type="component" value="Unassembled WGS sequence"/>
</dbReference>
<dbReference type="EMBL" id="KQ981490">
    <property type="protein sequence ID" value="KYN41311.1"/>
    <property type="molecule type" value="Genomic_DNA"/>
</dbReference>
<keyword evidence="12" id="KW-1185">Reference proteome</keyword>
<feature type="signal peptide" evidence="9">
    <location>
        <begin position="1"/>
        <end position="26"/>
    </location>
</feature>
<accession>A0A195FLV4</accession>
<dbReference type="SUPFAM" id="SSF55856">
    <property type="entry name" value="Cytochrome b5-like heme/steroid binding domain"/>
    <property type="match status" value="1"/>
</dbReference>
<dbReference type="InterPro" id="IPR005804">
    <property type="entry name" value="FA_desaturase_dom"/>
</dbReference>
<keyword evidence="8" id="KW-0812">Transmembrane</keyword>
<evidence type="ECO:0000256" key="7">
    <source>
        <dbReference type="ARBA" id="ARBA00023004"/>
    </source>
</evidence>
<comment type="subcellular location">
    <subcellularLocation>
        <location evidence="1">Secreted</location>
    </subcellularLocation>
</comment>
<keyword evidence="7" id="KW-0408">Iron</keyword>
<keyword evidence="8" id="KW-0472">Membrane</keyword>
<keyword evidence="8" id="KW-1133">Transmembrane helix</keyword>
<keyword evidence="4" id="KW-0349">Heme</keyword>
<name>A0A195FLV4_9HYME</name>
<dbReference type="GO" id="GO:0020037">
    <property type="term" value="F:heme binding"/>
    <property type="evidence" value="ECO:0007669"/>
    <property type="project" value="InterPro"/>
</dbReference>
<evidence type="ECO:0000256" key="4">
    <source>
        <dbReference type="ARBA" id="ARBA00022617"/>
    </source>
</evidence>
<feature type="transmembrane region" description="Helical" evidence="8">
    <location>
        <begin position="600"/>
        <end position="618"/>
    </location>
</feature>
<feature type="domain" description="Cytochrome b5 heme-binding" evidence="10">
    <location>
        <begin position="773"/>
        <end position="828"/>
    </location>
</feature>
<feature type="transmembrane region" description="Helical" evidence="8">
    <location>
        <begin position="868"/>
        <end position="886"/>
    </location>
</feature>
<dbReference type="PROSITE" id="PS50255">
    <property type="entry name" value="CYTOCHROME_B5_2"/>
    <property type="match status" value="1"/>
</dbReference>
<protein>
    <submittedName>
        <fullName evidence="11">Cytochrome b5-related protein</fullName>
    </submittedName>
</protein>
<evidence type="ECO:0000256" key="8">
    <source>
        <dbReference type="SAM" id="Phobius"/>
    </source>
</evidence>
<proteinExistence type="inferred from homology"/>
<evidence type="ECO:0000256" key="9">
    <source>
        <dbReference type="SAM" id="SignalP"/>
    </source>
</evidence>
<dbReference type="Gene3D" id="2.120.10.30">
    <property type="entry name" value="TolB, C-terminal domain"/>
    <property type="match status" value="1"/>
</dbReference>
<evidence type="ECO:0000259" key="10">
    <source>
        <dbReference type="PROSITE" id="PS50255"/>
    </source>
</evidence>
<dbReference type="InterPro" id="IPR017996">
    <property type="entry name" value="MRJP/yellow-related"/>
</dbReference>
<dbReference type="InterPro" id="IPR001199">
    <property type="entry name" value="Cyt_B5-like_heme/steroid-bd"/>
</dbReference>
<dbReference type="PRINTS" id="PR01366">
    <property type="entry name" value="ROYALJELLY"/>
</dbReference>